<evidence type="ECO:0000256" key="3">
    <source>
        <dbReference type="ARBA" id="ARBA00023027"/>
    </source>
</evidence>
<dbReference type="PROSITE" id="PS00670">
    <property type="entry name" value="D_2_HYDROXYACID_DH_2"/>
    <property type="match status" value="1"/>
</dbReference>
<protein>
    <submittedName>
        <fullName evidence="7">Glycerate dehydrogenase</fullName>
        <ecNumber evidence="7">1.1.1.29</ecNumber>
    </submittedName>
</protein>
<evidence type="ECO:0000256" key="1">
    <source>
        <dbReference type="ARBA" id="ARBA00005854"/>
    </source>
</evidence>
<dbReference type="EC" id="1.1.1.29" evidence="7"/>
<keyword evidence="3" id="KW-0520">NAD</keyword>
<dbReference type="PROSITE" id="PS00671">
    <property type="entry name" value="D_2_HYDROXYACID_DH_3"/>
    <property type="match status" value="1"/>
</dbReference>
<dbReference type="InterPro" id="IPR006140">
    <property type="entry name" value="D-isomer_DH_NAD-bd"/>
</dbReference>
<dbReference type="FunFam" id="3.40.50.720:FF:000203">
    <property type="entry name" value="D-3-phosphoglycerate dehydrogenase (SerA)"/>
    <property type="match status" value="1"/>
</dbReference>
<comment type="similarity">
    <text evidence="1 4">Belongs to the D-isomer specific 2-hydroxyacid dehydrogenase family.</text>
</comment>
<dbReference type="RefSeq" id="WP_027890047.1">
    <property type="nucleotide sequence ID" value="NZ_LT906446.1"/>
</dbReference>
<gene>
    <name evidence="7" type="primary">hprA</name>
    <name evidence="7" type="ORF">SAMEA4364220_01757</name>
</gene>
<reference evidence="7 8" key="1">
    <citation type="submission" date="2017-06" db="EMBL/GenBank/DDBJ databases">
        <authorList>
            <consortium name="Pathogen Informatics"/>
        </authorList>
    </citation>
    <scope>NUCLEOTIDE SEQUENCE [LARGE SCALE GENOMIC DNA]</scope>
    <source>
        <strain evidence="7 8">NCTC10570</strain>
    </source>
</reference>
<evidence type="ECO:0000259" key="5">
    <source>
        <dbReference type="Pfam" id="PF00389"/>
    </source>
</evidence>
<dbReference type="EMBL" id="LT906446">
    <property type="protein sequence ID" value="SNV03349.1"/>
    <property type="molecule type" value="Genomic_DNA"/>
</dbReference>
<dbReference type="InterPro" id="IPR029753">
    <property type="entry name" value="D-isomer_DH_CS"/>
</dbReference>
<dbReference type="PANTHER" id="PTHR43761:SF1">
    <property type="entry name" value="D-ISOMER SPECIFIC 2-HYDROXYACID DEHYDROGENASE CATALYTIC DOMAIN-CONTAINING PROTEIN-RELATED"/>
    <property type="match status" value="1"/>
</dbReference>
<keyword evidence="8" id="KW-1185">Reference proteome</keyword>
<dbReference type="PANTHER" id="PTHR43761">
    <property type="entry name" value="D-ISOMER SPECIFIC 2-HYDROXYACID DEHYDROGENASE FAMILY PROTEIN (AFU_ORTHOLOGUE AFUA_1G13630)"/>
    <property type="match status" value="1"/>
</dbReference>
<organism evidence="7 8">
    <name type="scientific">Megamonas hypermegale</name>
    <dbReference type="NCBI Taxonomy" id="158847"/>
    <lineage>
        <taxon>Bacteria</taxon>
        <taxon>Bacillati</taxon>
        <taxon>Bacillota</taxon>
        <taxon>Negativicutes</taxon>
        <taxon>Selenomonadales</taxon>
        <taxon>Selenomonadaceae</taxon>
        <taxon>Megamonas</taxon>
    </lineage>
</organism>
<dbReference type="GO" id="GO:0008465">
    <property type="term" value="F:hydroxypyruvate reductase (NADH) activity"/>
    <property type="evidence" value="ECO:0007669"/>
    <property type="project" value="UniProtKB-EC"/>
</dbReference>
<dbReference type="SUPFAM" id="SSF52283">
    <property type="entry name" value="Formate/glycerate dehydrogenase catalytic domain-like"/>
    <property type="match status" value="1"/>
</dbReference>
<feature type="domain" description="D-isomer specific 2-hydroxyacid dehydrogenase NAD-binding" evidence="6">
    <location>
        <begin position="112"/>
        <end position="283"/>
    </location>
</feature>
<evidence type="ECO:0000256" key="2">
    <source>
        <dbReference type="ARBA" id="ARBA00023002"/>
    </source>
</evidence>
<dbReference type="AlphaFoldDB" id="A0A239U141"/>
<evidence type="ECO:0000256" key="4">
    <source>
        <dbReference type="RuleBase" id="RU003719"/>
    </source>
</evidence>
<dbReference type="InterPro" id="IPR036291">
    <property type="entry name" value="NAD(P)-bd_dom_sf"/>
</dbReference>
<sequence>MKIAIIEPLGIDEKAVEKLKQDFLPEDIELVYYNSAPQDDEEKIKRSENADIVMLANMPLRKDVLEKCTKLKMLSVAFTGVDHVDMDYCKANNIMVCNCSGYANEAVCELVFGMVVDLYRNIFAADEAVRTGKTKAGLSQFELCGKKFGIIGAGAIGLKVANVAKAFGCDVYAYSRTPKDIDGIKFVGLDELLSTCDVVSVHVPLTKQTKDLINAENITKMKSTALLINTARGPVVNAKALADALKNNTIAGAGVDVFDNEPPIAMDNPLLSAPNVVLTPHIGFATKEAMEKRAVIAFTNINKYLMGKPQNIM</sequence>
<accession>A0A239U141</accession>
<evidence type="ECO:0000313" key="7">
    <source>
        <dbReference type="EMBL" id="SNV03349.1"/>
    </source>
</evidence>
<dbReference type="InterPro" id="IPR006139">
    <property type="entry name" value="D-isomer_2_OHA_DH_cat_dom"/>
</dbReference>
<evidence type="ECO:0000313" key="8">
    <source>
        <dbReference type="Proteomes" id="UP000215383"/>
    </source>
</evidence>
<dbReference type="Pfam" id="PF02826">
    <property type="entry name" value="2-Hacid_dh_C"/>
    <property type="match status" value="1"/>
</dbReference>
<proteinExistence type="inferred from homology"/>
<keyword evidence="2 4" id="KW-0560">Oxidoreductase</keyword>
<dbReference type="eggNOG" id="COG1052">
    <property type="taxonomic scope" value="Bacteria"/>
</dbReference>
<dbReference type="GeneID" id="78507748"/>
<dbReference type="CDD" id="cd12161">
    <property type="entry name" value="GDH_like_1"/>
    <property type="match status" value="1"/>
</dbReference>
<evidence type="ECO:0000259" key="6">
    <source>
        <dbReference type="Pfam" id="PF02826"/>
    </source>
</evidence>
<dbReference type="Gene3D" id="3.40.50.720">
    <property type="entry name" value="NAD(P)-binding Rossmann-like Domain"/>
    <property type="match status" value="2"/>
</dbReference>
<dbReference type="GO" id="GO:0051287">
    <property type="term" value="F:NAD binding"/>
    <property type="evidence" value="ECO:0007669"/>
    <property type="project" value="InterPro"/>
</dbReference>
<dbReference type="InterPro" id="IPR050418">
    <property type="entry name" value="D-iso_2-hydroxyacid_DH_PdxB"/>
</dbReference>
<dbReference type="Pfam" id="PF00389">
    <property type="entry name" value="2-Hacid_dh"/>
    <property type="match status" value="1"/>
</dbReference>
<dbReference type="Proteomes" id="UP000215383">
    <property type="component" value="Chromosome 1"/>
</dbReference>
<name>A0A239U141_9FIRM</name>
<feature type="domain" description="D-isomer specific 2-hydroxyacid dehydrogenase catalytic" evidence="5">
    <location>
        <begin position="4"/>
        <end position="309"/>
    </location>
</feature>
<dbReference type="SUPFAM" id="SSF51735">
    <property type="entry name" value="NAD(P)-binding Rossmann-fold domains"/>
    <property type="match status" value="1"/>
</dbReference>